<proteinExistence type="predicted"/>
<keyword evidence="1" id="KW-0472">Membrane</keyword>
<feature type="transmembrane region" description="Helical" evidence="1">
    <location>
        <begin position="21"/>
        <end position="41"/>
    </location>
</feature>
<comment type="caution">
    <text evidence="2">The sequence shown here is derived from an EMBL/GenBank/DDBJ whole genome shotgun (WGS) entry which is preliminary data.</text>
</comment>
<sequence length="83" mass="9208">MVGSAVLALFSYHAVLFRRRLYLPLCLLVLPMVVPLFFRFLTSTNIAINTRPNPIDVPLLEHMPIFTMDGAESASASTDSITI</sequence>
<accession>A0A9K3D8K8</accession>
<dbReference type="Proteomes" id="UP000265618">
    <property type="component" value="Unassembled WGS sequence"/>
</dbReference>
<name>A0A9K3D8K8_9EUKA</name>
<keyword evidence="1" id="KW-1133">Transmembrane helix</keyword>
<organism evidence="2 3">
    <name type="scientific">Kipferlia bialata</name>
    <dbReference type="NCBI Taxonomy" id="797122"/>
    <lineage>
        <taxon>Eukaryota</taxon>
        <taxon>Metamonada</taxon>
        <taxon>Carpediemonas-like organisms</taxon>
        <taxon>Kipferlia</taxon>
    </lineage>
</organism>
<keyword evidence="3" id="KW-1185">Reference proteome</keyword>
<gene>
    <name evidence="2" type="ORF">KIPB_013894</name>
</gene>
<feature type="non-terminal residue" evidence="2">
    <location>
        <position position="83"/>
    </location>
</feature>
<reference evidence="2 3" key="1">
    <citation type="journal article" date="2018" name="PLoS ONE">
        <title>The draft genome of Kipferlia bialata reveals reductive genome evolution in fornicate parasites.</title>
        <authorList>
            <person name="Tanifuji G."/>
            <person name="Takabayashi S."/>
            <person name="Kume K."/>
            <person name="Takagi M."/>
            <person name="Nakayama T."/>
            <person name="Kamikawa R."/>
            <person name="Inagaki Y."/>
            <person name="Hashimoto T."/>
        </authorList>
    </citation>
    <scope>NUCLEOTIDE SEQUENCE [LARGE SCALE GENOMIC DNA]</scope>
    <source>
        <strain evidence="2">NY0173</strain>
    </source>
</reference>
<dbReference type="EMBL" id="BDIP01006846">
    <property type="protein sequence ID" value="GIQ90901.1"/>
    <property type="molecule type" value="Genomic_DNA"/>
</dbReference>
<evidence type="ECO:0000313" key="2">
    <source>
        <dbReference type="EMBL" id="GIQ90901.1"/>
    </source>
</evidence>
<evidence type="ECO:0000256" key="1">
    <source>
        <dbReference type="SAM" id="Phobius"/>
    </source>
</evidence>
<evidence type="ECO:0000313" key="3">
    <source>
        <dbReference type="Proteomes" id="UP000265618"/>
    </source>
</evidence>
<keyword evidence="1" id="KW-0812">Transmembrane</keyword>
<protein>
    <submittedName>
        <fullName evidence="2">Uncharacterized protein</fullName>
    </submittedName>
</protein>
<dbReference type="AlphaFoldDB" id="A0A9K3D8K8"/>